<sequence length="345" mass="39818">MTKAPIKEKNGCLWFILTGIFSLVGFVFIHSILNFSTYISLAIAVFLSVLFVNILSSGLYKKAMFRNGIIILFLLFGFKVFFSFLGSLFPAFEETNHTFSETEGVKKVYYLEENDSVPVYQSNRIWKDNYGNNYNGTLTIRERDFLRLQGNTSKYDYTKTKNFWGGLYDYIDYTETPSLDLVLNTFEKINFEKKLNQMEFAEMVVSCIQDIPYSFVFQEECQPAPYYEDSIKAILEDCPECCIGGILYGVQTPIAFLQNLKGDCDTRTVLIYAILKHFNYDVAILNSDFYKHSIIGLNIPAAGTYKLYNGKKYLLWETTAKYYKAGTLPYNFKDVVHWDVILTSK</sequence>
<evidence type="ECO:0000313" key="2">
    <source>
        <dbReference type="EMBL" id="MDT0556384.1"/>
    </source>
</evidence>
<keyword evidence="3" id="KW-1185">Reference proteome</keyword>
<keyword evidence="1" id="KW-1133">Transmembrane helix</keyword>
<dbReference type="Proteomes" id="UP001254488">
    <property type="component" value="Unassembled WGS sequence"/>
</dbReference>
<keyword evidence="1" id="KW-0472">Membrane</keyword>
<feature type="transmembrane region" description="Helical" evidence="1">
    <location>
        <begin position="38"/>
        <end position="56"/>
    </location>
</feature>
<feature type="transmembrane region" description="Helical" evidence="1">
    <location>
        <begin position="12"/>
        <end position="32"/>
    </location>
</feature>
<protein>
    <recommendedName>
        <fullName evidence="4">Lipoprotein</fullName>
    </recommendedName>
</protein>
<evidence type="ECO:0000256" key="1">
    <source>
        <dbReference type="SAM" id="Phobius"/>
    </source>
</evidence>
<dbReference type="EMBL" id="JAVRHZ010000006">
    <property type="protein sequence ID" value="MDT0556384.1"/>
    <property type="molecule type" value="Genomic_DNA"/>
</dbReference>
<feature type="transmembrane region" description="Helical" evidence="1">
    <location>
        <begin position="68"/>
        <end position="92"/>
    </location>
</feature>
<dbReference type="RefSeq" id="WP_311333336.1">
    <property type="nucleotide sequence ID" value="NZ_JAVRHZ010000006.1"/>
</dbReference>
<comment type="caution">
    <text evidence="2">The sequence shown here is derived from an EMBL/GenBank/DDBJ whole genome shotgun (WGS) entry which is preliminary data.</text>
</comment>
<organism evidence="2 3">
    <name type="scientific">Patiriisocius hiemis</name>
    <dbReference type="NCBI Taxonomy" id="3075604"/>
    <lineage>
        <taxon>Bacteria</taxon>
        <taxon>Pseudomonadati</taxon>
        <taxon>Bacteroidota</taxon>
        <taxon>Flavobacteriia</taxon>
        <taxon>Flavobacteriales</taxon>
        <taxon>Flavobacteriaceae</taxon>
        <taxon>Patiriisocius</taxon>
    </lineage>
</organism>
<proteinExistence type="predicted"/>
<accession>A0ABU2YDW8</accession>
<gene>
    <name evidence="2" type="ORF">RM538_10240</name>
</gene>
<keyword evidence="1" id="KW-0812">Transmembrane</keyword>
<name>A0ABU2YDW8_9FLAO</name>
<reference evidence="2 3" key="1">
    <citation type="submission" date="2023-09" db="EMBL/GenBank/DDBJ databases">
        <authorList>
            <person name="Rey-Velasco X."/>
        </authorList>
    </citation>
    <scope>NUCLEOTIDE SEQUENCE [LARGE SCALE GENOMIC DNA]</scope>
    <source>
        <strain evidence="2 3">W242</strain>
    </source>
</reference>
<evidence type="ECO:0000313" key="3">
    <source>
        <dbReference type="Proteomes" id="UP001254488"/>
    </source>
</evidence>
<evidence type="ECO:0008006" key="4">
    <source>
        <dbReference type="Google" id="ProtNLM"/>
    </source>
</evidence>